<name>A0ABL0EG45_RHOPR</name>
<evidence type="ECO:0000256" key="4">
    <source>
        <dbReference type="ARBA" id="ARBA00022842"/>
    </source>
</evidence>
<evidence type="ECO:0000256" key="1">
    <source>
        <dbReference type="ARBA" id="ARBA00001946"/>
    </source>
</evidence>
<accession>A0ABL0EG45</accession>
<proteinExistence type="inferred from homology"/>
<keyword evidence="2 7" id="KW-0808">Transferase</keyword>
<reference evidence="8" key="1">
    <citation type="submission" date="2025-05" db="UniProtKB">
        <authorList>
            <consortium name="EnsemblMetazoa"/>
        </authorList>
    </citation>
    <scope>IDENTIFICATION</scope>
</reference>
<dbReference type="InterPro" id="IPR039702">
    <property type="entry name" value="FPS1-like"/>
</dbReference>
<dbReference type="RefSeq" id="XP_073993764.1">
    <property type="nucleotide sequence ID" value="XM_074137663.1"/>
</dbReference>
<dbReference type="Pfam" id="PF00348">
    <property type="entry name" value="polyprenyl_synt"/>
    <property type="match status" value="1"/>
</dbReference>
<comment type="similarity">
    <text evidence="7">Belongs to the FPP/GGPP synthase family.</text>
</comment>
<dbReference type="InterPro" id="IPR000092">
    <property type="entry name" value="Polyprenyl_synt"/>
</dbReference>
<dbReference type="Gene3D" id="1.10.600.10">
    <property type="entry name" value="Farnesyl Diphosphate Synthase"/>
    <property type="match status" value="1"/>
</dbReference>
<dbReference type="SFLD" id="SFLDS00005">
    <property type="entry name" value="Isoprenoid_Synthase_Type_I"/>
    <property type="match status" value="1"/>
</dbReference>
<dbReference type="GeneID" id="141459088"/>
<dbReference type="PANTHER" id="PTHR11525">
    <property type="entry name" value="FARNESYL-PYROPHOSPHATE SYNTHETASE"/>
    <property type="match status" value="1"/>
</dbReference>
<organism evidence="8 9">
    <name type="scientific">Rhodnius prolixus</name>
    <name type="common">Triatomid bug</name>
    <dbReference type="NCBI Taxonomy" id="13249"/>
    <lineage>
        <taxon>Eukaryota</taxon>
        <taxon>Metazoa</taxon>
        <taxon>Ecdysozoa</taxon>
        <taxon>Arthropoda</taxon>
        <taxon>Hexapoda</taxon>
        <taxon>Insecta</taxon>
        <taxon>Pterygota</taxon>
        <taxon>Neoptera</taxon>
        <taxon>Paraneoptera</taxon>
        <taxon>Hemiptera</taxon>
        <taxon>Heteroptera</taxon>
        <taxon>Panheteroptera</taxon>
        <taxon>Cimicomorpha</taxon>
        <taxon>Reduviidae</taxon>
        <taxon>Triatominae</taxon>
        <taxon>Rhodnius</taxon>
    </lineage>
</organism>
<evidence type="ECO:0000313" key="9">
    <source>
        <dbReference type="Proteomes" id="UP000015103"/>
    </source>
</evidence>
<sequence>MSLVQNTCMGLKALPTLFKQSHRSKARLLISPFSKYKSQFHCRYVSTITNKVLTKDDKREFMAVFPDIVRDLTETHTPEINLLFSKVLQYNVSGGKKIRGLTAVFSYRLLAKPEDLTEENIRLSQILGWCIEMLQAFVIMCDDIEDNSEIRRGRPCWYKLPEVGLRAISDALLVECGIYNLLKKYFSHKQCYTQLIELFHDATFRTVCGQSLDCNTALLKSFGSRYTMDRYNNIIRLKTSYYSFHLPVAVAMYQADIHDPELHRQARSVLLELGRYFQVQDDFLDVFGESDDTGKIGSDIQDAKCTWLAVVAMHKANSKQRVLFEECYGSQDPEKIAAVKKLYEKLGLPALYAAFEEETYNLIFTQIQQLSQGLPHDLFFALLDKIHKRDR</sequence>
<evidence type="ECO:0000256" key="2">
    <source>
        <dbReference type="ARBA" id="ARBA00022679"/>
    </source>
</evidence>
<dbReference type="PROSITE" id="PS00444">
    <property type="entry name" value="POLYPRENYL_SYNTHASE_2"/>
    <property type="match status" value="1"/>
</dbReference>
<evidence type="ECO:0000256" key="3">
    <source>
        <dbReference type="ARBA" id="ARBA00022723"/>
    </source>
</evidence>
<dbReference type="EMBL" id="ACPB03002853">
    <property type="status" value="NOT_ANNOTATED_CDS"/>
    <property type="molecule type" value="Genomic_DNA"/>
</dbReference>
<keyword evidence="9" id="KW-1185">Reference proteome</keyword>
<comment type="cofactor">
    <cofactor evidence="1">
        <name>Mg(2+)</name>
        <dbReference type="ChEBI" id="CHEBI:18420"/>
    </cofactor>
</comment>
<dbReference type="CDD" id="cd00685">
    <property type="entry name" value="Trans_IPPS_HT"/>
    <property type="match status" value="1"/>
</dbReference>
<evidence type="ECO:0000256" key="6">
    <source>
        <dbReference type="ARBA" id="ARBA00034546"/>
    </source>
</evidence>
<keyword evidence="3" id="KW-0479">Metal-binding</keyword>
<evidence type="ECO:0000256" key="5">
    <source>
        <dbReference type="ARBA" id="ARBA00033740"/>
    </source>
</evidence>
<keyword evidence="4" id="KW-0460">Magnesium</keyword>
<dbReference type="PROSITE" id="PS00723">
    <property type="entry name" value="POLYPRENYL_SYNTHASE_1"/>
    <property type="match status" value="1"/>
</dbReference>
<evidence type="ECO:0000313" key="8">
    <source>
        <dbReference type="EnsemblMetazoa" id="RPRC014226.P132"/>
    </source>
</evidence>
<comment type="pathway">
    <text evidence="5">Pheromone biosynthesis.</text>
</comment>
<dbReference type="InterPro" id="IPR008949">
    <property type="entry name" value="Isoprenoid_synthase_dom_sf"/>
</dbReference>
<dbReference type="InterPro" id="IPR033749">
    <property type="entry name" value="Polyprenyl_synt_CS"/>
</dbReference>
<dbReference type="SFLD" id="SFLDG01017">
    <property type="entry name" value="Polyprenyl_Transferase_Like"/>
    <property type="match status" value="1"/>
</dbReference>
<dbReference type="PANTHER" id="PTHR11525:SF0">
    <property type="entry name" value="FARNESYL PYROPHOSPHATE SYNTHASE"/>
    <property type="match status" value="1"/>
</dbReference>
<dbReference type="EnsemblMetazoa" id="RPRC014226.R132">
    <property type="protein sequence ID" value="RPRC014226.P132"/>
    <property type="gene ID" value="RPRC014226"/>
</dbReference>
<dbReference type="Proteomes" id="UP000015103">
    <property type="component" value="Unassembled WGS sequence"/>
</dbReference>
<dbReference type="SUPFAM" id="SSF48576">
    <property type="entry name" value="Terpenoid synthases"/>
    <property type="match status" value="1"/>
</dbReference>
<protein>
    <recommendedName>
        <fullName evidence="6">Farnesyl pyrophosphate synthase</fullName>
    </recommendedName>
</protein>
<evidence type="ECO:0000256" key="7">
    <source>
        <dbReference type="RuleBase" id="RU004466"/>
    </source>
</evidence>